<keyword evidence="4" id="KW-1185">Reference proteome</keyword>
<dbReference type="AlphaFoldDB" id="A0A7Z2VP35"/>
<dbReference type="Proteomes" id="UP000502248">
    <property type="component" value="Chromosome"/>
</dbReference>
<dbReference type="PROSITE" id="PS50966">
    <property type="entry name" value="ZF_SWIM"/>
    <property type="match status" value="1"/>
</dbReference>
<dbReference type="EMBL" id="CP051680">
    <property type="protein sequence ID" value="QJD86485.1"/>
    <property type="molecule type" value="Genomic_DNA"/>
</dbReference>
<keyword evidence="1" id="KW-0863">Zinc-finger</keyword>
<protein>
    <recommendedName>
        <fullName evidence="2">SWIM-type domain-containing protein</fullName>
    </recommendedName>
</protein>
<evidence type="ECO:0000313" key="3">
    <source>
        <dbReference type="EMBL" id="QJD86485.1"/>
    </source>
</evidence>
<dbReference type="GO" id="GO:0008270">
    <property type="term" value="F:zinc ion binding"/>
    <property type="evidence" value="ECO:0007669"/>
    <property type="project" value="UniProtKB-KW"/>
</dbReference>
<feature type="domain" description="SWIM-type" evidence="2">
    <location>
        <begin position="61"/>
        <end position="94"/>
    </location>
</feature>
<dbReference type="Pfam" id="PF04434">
    <property type="entry name" value="SWIM"/>
    <property type="match status" value="1"/>
</dbReference>
<accession>A0A7Z2VP35</accession>
<gene>
    <name evidence="3" type="ORF">HH215_27185</name>
</gene>
<name>A0A7Z2VP35_9BACL</name>
<keyword evidence="1" id="KW-0479">Metal-binding</keyword>
<reference evidence="3 4" key="1">
    <citation type="submission" date="2020-04" db="EMBL/GenBank/DDBJ databases">
        <title>Genome sequencing of novel species.</title>
        <authorList>
            <person name="Heo J."/>
            <person name="Kim S.-J."/>
            <person name="Kim J.-S."/>
            <person name="Hong S.-B."/>
            <person name="Kwon S.-W."/>
        </authorList>
    </citation>
    <scope>NUCLEOTIDE SEQUENCE [LARGE SCALE GENOMIC DNA]</scope>
    <source>
        <strain evidence="3 4">MFER-1</strain>
    </source>
</reference>
<organism evidence="3 4">
    <name type="scientific">Cohnella herbarum</name>
    <dbReference type="NCBI Taxonomy" id="2728023"/>
    <lineage>
        <taxon>Bacteria</taxon>
        <taxon>Bacillati</taxon>
        <taxon>Bacillota</taxon>
        <taxon>Bacilli</taxon>
        <taxon>Bacillales</taxon>
        <taxon>Paenibacillaceae</taxon>
        <taxon>Cohnella</taxon>
    </lineage>
</organism>
<evidence type="ECO:0000313" key="4">
    <source>
        <dbReference type="Proteomes" id="UP000502248"/>
    </source>
</evidence>
<dbReference type="InterPro" id="IPR007527">
    <property type="entry name" value="Znf_SWIM"/>
</dbReference>
<evidence type="ECO:0000256" key="1">
    <source>
        <dbReference type="PROSITE-ProRule" id="PRU00325"/>
    </source>
</evidence>
<dbReference type="RefSeq" id="WP_169282734.1">
    <property type="nucleotide sequence ID" value="NZ_CP051680.1"/>
</dbReference>
<proteinExistence type="predicted"/>
<keyword evidence="1" id="KW-0862">Zinc</keyword>
<evidence type="ECO:0000259" key="2">
    <source>
        <dbReference type="PROSITE" id="PS50966"/>
    </source>
</evidence>
<sequence length="544" mass="63280">MIPTYEINDDQWNKLIQDVADNFSDVTLSRGFQYYKQGRVVKLTIPSDRNVKAIVEGSELYHVNINLDNLTSTRCDCPVSWNCKHIFAALLKYANLHNRSVHTLVNAKTTAPSKPPAKSYNQAKQIEARKAADNETLLKEQAKRLPRMSIPEWHEWFELSTVRLMQSSRNTQFINDALASIYRRKPTLPPEIETFFKFHALLFVLSKLTKQPQDLSGYAYSYLAFHTHHAASDLQVTIEQGIFQAASLAVQPANSGLVEQTLAHLRKEMLSEANDNHYFLAHYLSVWNHWICPTVNDTRSYAEELRQLDETADQAGSVLSKFAWRIARAGMHMYQSNDPEAWAQLVAAKKISDISADYLLFYLSHLSQSEQWARLTDWLSEISPYLNLRRNANIRPYSEFWELAVDHHPEAEPQMWDSLVSMLPHSRALYEEKLLAHGKWERWMDFHLSLDSDPLDFRVTDLAPIEKNAPEMLLPFYHQAVERYVLIKNRDGYKSAVKLLKRLAKLYKKMKQEPRWELFLSSFTFRHSRLRALQEELRKGKLLQ</sequence>
<dbReference type="KEGG" id="cheb:HH215_27185"/>